<dbReference type="EMBL" id="QLNI01000040">
    <property type="protein sequence ID" value="RAM00701.1"/>
    <property type="molecule type" value="Genomic_DNA"/>
</dbReference>
<evidence type="ECO:0000313" key="4">
    <source>
        <dbReference type="Proteomes" id="UP000248798"/>
    </source>
</evidence>
<protein>
    <submittedName>
        <fullName evidence="3">Uncharacterized protein</fullName>
    </submittedName>
</protein>
<name>A0A328F7W0_9BACT</name>
<dbReference type="RefSeq" id="WP_111959075.1">
    <property type="nucleotide sequence ID" value="NZ_CP036314.1"/>
</dbReference>
<evidence type="ECO:0000313" key="3">
    <source>
        <dbReference type="EMBL" id="RAM00701.1"/>
    </source>
</evidence>
<evidence type="ECO:0000256" key="1">
    <source>
        <dbReference type="SAM" id="MobiDB-lite"/>
    </source>
</evidence>
<dbReference type="AlphaFoldDB" id="A0A328F7W0"/>
<dbReference type="OrthoDB" id="7055730at2"/>
<dbReference type="Proteomes" id="UP000293902">
    <property type="component" value="Plasmid unnamed1"/>
</dbReference>
<evidence type="ECO:0000313" key="2">
    <source>
        <dbReference type="EMBL" id="QBH15724.1"/>
    </source>
</evidence>
<proteinExistence type="predicted"/>
<dbReference type="EMBL" id="CP036314">
    <property type="protein sequence ID" value="QBH15724.1"/>
    <property type="molecule type" value="Genomic_DNA"/>
</dbReference>
<dbReference type="Proteomes" id="UP000248798">
    <property type="component" value="Unassembled WGS sequence"/>
</dbReference>
<sequence length="84" mass="9813">MAQSVIVKKNEKIGQVISSLPVGFTNDQFIDAFIEKFPKEWERIKKVYADHERRTRPGKSHPMPEPKKYLVNSLTNWKKKNSAK</sequence>
<reference evidence="2 5" key="2">
    <citation type="submission" date="2019-02" db="EMBL/GenBank/DDBJ databases">
        <title>Complete genome sequence of Desulfobacter hydrogenophilus AcRS1.</title>
        <authorList>
            <person name="Marietou A."/>
            <person name="Lund M.B."/>
            <person name="Marshall I.P.G."/>
            <person name="Schreiber L."/>
            <person name="Jorgensen B."/>
        </authorList>
    </citation>
    <scope>NUCLEOTIDE SEQUENCE [LARGE SCALE GENOMIC DNA]</scope>
    <source>
        <strain evidence="2 5">AcRS1</strain>
        <plasmid evidence="2 5">unnamed1</plasmid>
    </source>
</reference>
<reference evidence="3 4" key="1">
    <citation type="submission" date="2018-06" db="EMBL/GenBank/DDBJ databases">
        <title>Complete Genome Sequence of Desulfobacter hydrogenophilus (DSM3380).</title>
        <authorList>
            <person name="Marietou A."/>
            <person name="Schreiber L."/>
            <person name="Marshall I."/>
            <person name="Jorgensen B."/>
        </authorList>
    </citation>
    <scope>NUCLEOTIDE SEQUENCE [LARGE SCALE GENOMIC DNA]</scope>
    <source>
        <strain evidence="3 4">DSM 3380</strain>
    </source>
</reference>
<keyword evidence="5" id="KW-1185">Reference proteome</keyword>
<dbReference type="GeneID" id="39462803"/>
<gene>
    <name evidence="3" type="ORF">DO021_17660</name>
    <name evidence="2" type="ORF">EYB58_22905</name>
</gene>
<keyword evidence="2" id="KW-0614">Plasmid</keyword>
<feature type="region of interest" description="Disordered" evidence="1">
    <location>
        <begin position="51"/>
        <end position="84"/>
    </location>
</feature>
<organism evidence="3 4">
    <name type="scientific">Desulfobacter hydrogenophilus</name>
    <dbReference type="NCBI Taxonomy" id="2291"/>
    <lineage>
        <taxon>Bacteria</taxon>
        <taxon>Pseudomonadati</taxon>
        <taxon>Thermodesulfobacteriota</taxon>
        <taxon>Desulfobacteria</taxon>
        <taxon>Desulfobacterales</taxon>
        <taxon>Desulfobacteraceae</taxon>
        <taxon>Desulfobacter</taxon>
    </lineage>
</organism>
<evidence type="ECO:0000313" key="5">
    <source>
        <dbReference type="Proteomes" id="UP000293902"/>
    </source>
</evidence>
<accession>A0A328F7W0</accession>
<geneLocation type="plasmid" evidence="2 5">
    <name>unnamed1</name>
</geneLocation>